<organism evidence="2 3">
    <name type="scientific">Mycoemilia scoparia</name>
    <dbReference type="NCBI Taxonomy" id="417184"/>
    <lineage>
        <taxon>Eukaryota</taxon>
        <taxon>Fungi</taxon>
        <taxon>Fungi incertae sedis</taxon>
        <taxon>Zoopagomycota</taxon>
        <taxon>Kickxellomycotina</taxon>
        <taxon>Kickxellomycetes</taxon>
        <taxon>Kickxellales</taxon>
        <taxon>Kickxellaceae</taxon>
        <taxon>Mycoemilia</taxon>
    </lineage>
</organism>
<feature type="compositionally biased region" description="Low complexity" evidence="1">
    <location>
        <begin position="527"/>
        <end position="555"/>
    </location>
</feature>
<reference evidence="2" key="1">
    <citation type="submission" date="2022-07" db="EMBL/GenBank/DDBJ databases">
        <title>Phylogenomic reconstructions and comparative analyses of Kickxellomycotina fungi.</title>
        <authorList>
            <person name="Reynolds N.K."/>
            <person name="Stajich J.E."/>
            <person name="Barry K."/>
            <person name="Grigoriev I.V."/>
            <person name="Crous P."/>
            <person name="Smith M.E."/>
        </authorList>
    </citation>
    <scope>NUCLEOTIDE SEQUENCE</scope>
    <source>
        <strain evidence="2">NBRC 100468</strain>
    </source>
</reference>
<evidence type="ECO:0000313" key="2">
    <source>
        <dbReference type="EMBL" id="KAJ1916371.1"/>
    </source>
</evidence>
<dbReference type="AlphaFoldDB" id="A0A9W7ZUG1"/>
<gene>
    <name evidence="2" type="ORF">H4219_003817</name>
</gene>
<evidence type="ECO:0000313" key="3">
    <source>
        <dbReference type="Proteomes" id="UP001150538"/>
    </source>
</evidence>
<evidence type="ECO:0000256" key="1">
    <source>
        <dbReference type="SAM" id="MobiDB-lite"/>
    </source>
</evidence>
<accession>A0A9W7ZUG1</accession>
<protein>
    <recommendedName>
        <fullName evidence="4">F-box domain-containing protein</fullName>
    </recommendedName>
</protein>
<sequence>MVPLAELPLNLQTSICQYLKDQQKWQTLYELKSVSSKWNACVNSVVWQDYTPALQGVRCKDNDPIYYTLQRRPLLSTDQIPDLNYYLLREGYQYMHKLTLNSDCVAYPWLFELRFRQLYHLVIYPDDHLFEKVETLIKYNDIRKLTILSTTEFSDPTDDYENEEQVESGKGGGGSLGLIDFWGEDIPIRRIFDKLSDNLVYLALKTIVRVPSFYFILVQLPKLQYLEIDHLIIDNFSKIEVKEPKTPSLLSTFALNFLIISQPNVSIDNMPPINTALIPNLTELIHDAPIDESDYKLQDSWCSVLPFINFPFIGQWAKLRKMAQVILNNRVTRTLCNHCPNLEHLELDFRPTSLQEFSRNISAFHILAENLSHIKVLSLGRKCDFEFVLPLDQLFFRPKAANGSNNNNNSGTGGITNNGSQTSISHFTLTNGSAEETGQQLAISNSSSPVTSTVSNPNNPLCFGPSDAFKFSWTNITHLRISLGGRLTPMVFNSLCQFQNLEVLSIQLTTLELIETIRPQTSTPLPSSKSATGSSTATATYTSSDGVSDNADNNSYNNNRNIAVKNGCVDKDKWFPKLKLLKFNIDDDAECTAEDLRNLIMIFPNLAIFEILMTRPIYFIQVEKQFPHIKFKW</sequence>
<dbReference type="Proteomes" id="UP001150538">
    <property type="component" value="Unassembled WGS sequence"/>
</dbReference>
<feature type="region of interest" description="Disordered" evidence="1">
    <location>
        <begin position="521"/>
        <end position="555"/>
    </location>
</feature>
<evidence type="ECO:0008006" key="4">
    <source>
        <dbReference type="Google" id="ProtNLM"/>
    </source>
</evidence>
<name>A0A9W7ZUG1_9FUNG</name>
<dbReference type="EMBL" id="JANBPU010000105">
    <property type="protein sequence ID" value="KAJ1916371.1"/>
    <property type="molecule type" value="Genomic_DNA"/>
</dbReference>
<proteinExistence type="predicted"/>
<comment type="caution">
    <text evidence="2">The sequence shown here is derived from an EMBL/GenBank/DDBJ whole genome shotgun (WGS) entry which is preliminary data.</text>
</comment>
<keyword evidence="3" id="KW-1185">Reference proteome</keyword>